<dbReference type="PROSITE" id="PS50089">
    <property type="entry name" value="ZF_RING_2"/>
    <property type="match status" value="1"/>
</dbReference>
<sequence length="316" mass="33233">MSTSAPPEAGDAVPGLSMSVTGKVMLSGVIVFFFLFVFLLILFLRANRYLGANPILASSPARFLFPSSGAVGAAFPGRALDSAVLRSLPVTVFNSAAFKDGMECAVCLAELTNGDATRFLPGCLHVFHLNCIDRWFASNSTCPICRSSIKPPTVESKITMLSDSEQSSIINNRASPHEIVMPLDGSEEGSSSSICSVARKPSRILAIDIPRIALESSAFTLHSSRIFAAVDILKPSNLRSLRSILSMGSMFSSACSSRGLDIEQGAASTAPAAAEAGAGPDGEGSSTNKNSVTDLSSVEEVFHMKGGKTIVVRKSY</sequence>
<keyword evidence="9 14" id="KW-1133">Transmembrane helix</keyword>
<dbReference type="InterPro" id="IPR013083">
    <property type="entry name" value="Znf_RING/FYVE/PHD"/>
</dbReference>
<evidence type="ECO:0000313" key="16">
    <source>
        <dbReference type="EMBL" id="KAH0459826.1"/>
    </source>
</evidence>
<evidence type="ECO:0000256" key="6">
    <source>
        <dbReference type="ARBA" id="ARBA00022771"/>
    </source>
</evidence>
<dbReference type="GO" id="GO:0008270">
    <property type="term" value="F:zinc ion binding"/>
    <property type="evidence" value="ECO:0007669"/>
    <property type="project" value="UniProtKB-KW"/>
</dbReference>
<dbReference type="Proteomes" id="UP000775213">
    <property type="component" value="Unassembled WGS sequence"/>
</dbReference>
<dbReference type="SUPFAM" id="SSF57850">
    <property type="entry name" value="RING/U-box"/>
    <property type="match status" value="1"/>
</dbReference>
<feature type="transmembrane region" description="Helical" evidence="14">
    <location>
        <begin position="24"/>
        <end position="44"/>
    </location>
</feature>
<evidence type="ECO:0000256" key="8">
    <source>
        <dbReference type="ARBA" id="ARBA00022833"/>
    </source>
</evidence>
<evidence type="ECO:0000256" key="11">
    <source>
        <dbReference type="ARBA" id="ARBA00024209"/>
    </source>
</evidence>
<dbReference type="Pfam" id="PF13639">
    <property type="entry name" value="zf-RING_2"/>
    <property type="match status" value="1"/>
</dbReference>
<evidence type="ECO:0000256" key="5">
    <source>
        <dbReference type="ARBA" id="ARBA00022723"/>
    </source>
</evidence>
<evidence type="ECO:0000256" key="9">
    <source>
        <dbReference type="ARBA" id="ARBA00022989"/>
    </source>
</evidence>
<keyword evidence="10 14" id="KW-0472">Membrane</keyword>
<feature type="domain" description="RING-type" evidence="15">
    <location>
        <begin position="104"/>
        <end position="146"/>
    </location>
</feature>
<keyword evidence="7" id="KW-0833">Ubl conjugation pathway</keyword>
<evidence type="ECO:0000259" key="15">
    <source>
        <dbReference type="PROSITE" id="PS50089"/>
    </source>
</evidence>
<gene>
    <name evidence="16" type="ORF">IEQ34_010489</name>
</gene>
<evidence type="ECO:0000256" key="3">
    <source>
        <dbReference type="ARBA" id="ARBA00022679"/>
    </source>
</evidence>
<accession>A0AAV7GSY9</accession>
<dbReference type="PANTHER" id="PTHR45768">
    <property type="entry name" value="E3 UBIQUITIN-PROTEIN LIGASE RNF13-LIKE"/>
    <property type="match status" value="1"/>
</dbReference>
<dbReference type="AlphaFoldDB" id="A0AAV7GSY9"/>
<keyword evidence="17" id="KW-1185">Reference proteome</keyword>
<keyword evidence="8" id="KW-0862">Zinc</keyword>
<evidence type="ECO:0000256" key="12">
    <source>
        <dbReference type="PROSITE-ProRule" id="PRU00175"/>
    </source>
</evidence>
<dbReference type="EMBL" id="JAGFBR010000010">
    <property type="protein sequence ID" value="KAH0459826.1"/>
    <property type="molecule type" value="Genomic_DNA"/>
</dbReference>
<dbReference type="InterPro" id="IPR001841">
    <property type="entry name" value="Znf_RING"/>
</dbReference>
<dbReference type="SMART" id="SM00184">
    <property type="entry name" value="RING"/>
    <property type="match status" value="1"/>
</dbReference>
<comment type="caution">
    <text evidence="16">The sequence shown here is derived from an EMBL/GenBank/DDBJ whole genome shotgun (WGS) entry which is preliminary data.</text>
</comment>
<comment type="subcellular location">
    <subcellularLocation>
        <location evidence="1">Membrane</location>
        <topology evidence="1">Single-pass membrane protein</topology>
    </subcellularLocation>
</comment>
<dbReference type="GO" id="GO:0016740">
    <property type="term" value="F:transferase activity"/>
    <property type="evidence" value="ECO:0007669"/>
    <property type="project" value="UniProtKB-KW"/>
</dbReference>
<feature type="region of interest" description="Disordered" evidence="13">
    <location>
        <begin position="266"/>
        <end position="291"/>
    </location>
</feature>
<proteinExistence type="inferred from homology"/>
<keyword evidence="6 12" id="KW-0863">Zinc-finger</keyword>
<feature type="compositionally biased region" description="Low complexity" evidence="13">
    <location>
        <begin position="266"/>
        <end position="278"/>
    </location>
</feature>
<keyword evidence="5" id="KW-0479">Metal-binding</keyword>
<organism evidence="16 17">
    <name type="scientific">Dendrobium chrysotoxum</name>
    <name type="common">Orchid</name>
    <dbReference type="NCBI Taxonomy" id="161865"/>
    <lineage>
        <taxon>Eukaryota</taxon>
        <taxon>Viridiplantae</taxon>
        <taxon>Streptophyta</taxon>
        <taxon>Embryophyta</taxon>
        <taxon>Tracheophyta</taxon>
        <taxon>Spermatophyta</taxon>
        <taxon>Magnoliopsida</taxon>
        <taxon>Liliopsida</taxon>
        <taxon>Asparagales</taxon>
        <taxon>Orchidaceae</taxon>
        <taxon>Epidendroideae</taxon>
        <taxon>Malaxideae</taxon>
        <taxon>Dendrobiinae</taxon>
        <taxon>Dendrobium</taxon>
    </lineage>
</organism>
<dbReference type="GO" id="GO:0016020">
    <property type="term" value="C:membrane"/>
    <property type="evidence" value="ECO:0007669"/>
    <property type="project" value="UniProtKB-SubCell"/>
</dbReference>
<dbReference type="PANTHER" id="PTHR45768:SF34">
    <property type="entry name" value="RING-H2 FINGER PROTEIN ATL64"/>
    <property type="match status" value="1"/>
</dbReference>
<dbReference type="Gene3D" id="3.30.40.10">
    <property type="entry name" value="Zinc/RING finger domain, C3HC4 (zinc finger)"/>
    <property type="match status" value="1"/>
</dbReference>
<evidence type="ECO:0000256" key="14">
    <source>
        <dbReference type="SAM" id="Phobius"/>
    </source>
</evidence>
<evidence type="ECO:0000256" key="1">
    <source>
        <dbReference type="ARBA" id="ARBA00004167"/>
    </source>
</evidence>
<name>A0AAV7GSY9_DENCH</name>
<evidence type="ECO:0000256" key="13">
    <source>
        <dbReference type="SAM" id="MobiDB-lite"/>
    </source>
</evidence>
<evidence type="ECO:0000256" key="10">
    <source>
        <dbReference type="ARBA" id="ARBA00023136"/>
    </source>
</evidence>
<keyword evidence="4 14" id="KW-0812">Transmembrane</keyword>
<evidence type="ECO:0000256" key="4">
    <source>
        <dbReference type="ARBA" id="ARBA00022692"/>
    </source>
</evidence>
<evidence type="ECO:0000256" key="2">
    <source>
        <dbReference type="ARBA" id="ARBA00004906"/>
    </source>
</evidence>
<dbReference type="CDD" id="cd16461">
    <property type="entry name" value="RING-H2_EL5-like"/>
    <property type="match status" value="1"/>
</dbReference>
<reference evidence="16 17" key="1">
    <citation type="journal article" date="2021" name="Hortic Res">
        <title>Chromosome-scale assembly of the Dendrobium chrysotoxum genome enhances the understanding of orchid evolution.</title>
        <authorList>
            <person name="Zhang Y."/>
            <person name="Zhang G.Q."/>
            <person name="Zhang D."/>
            <person name="Liu X.D."/>
            <person name="Xu X.Y."/>
            <person name="Sun W.H."/>
            <person name="Yu X."/>
            <person name="Zhu X."/>
            <person name="Wang Z.W."/>
            <person name="Zhao X."/>
            <person name="Zhong W.Y."/>
            <person name="Chen H."/>
            <person name="Yin W.L."/>
            <person name="Huang T."/>
            <person name="Niu S.C."/>
            <person name="Liu Z.J."/>
        </authorList>
    </citation>
    <scope>NUCLEOTIDE SEQUENCE [LARGE SCALE GENOMIC DNA]</scope>
    <source>
        <strain evidence="16">Lindl</strain>
    </source>
</reference>
<keyword evidence="3" id="KW-0808">Transferase</keyword>
<evidence type="ECO:0000256" key="7">
    <source>
        <dbReference type="ARBA" id="ARBA00022786"/>
    </source>
</evidence>
<comment type="pathway">
    <text evidence="2">Protein modification; protein ubiquitination.</text>
</comment>
<evidence type="ECO:0000313" key="17">
    <source>
        <dbReference type="Proteomes" id="UP000775213"/>
    </source>
</evidence>
<comment type="similarity">
    <text evidence="11">Belongs to the RING-type zinc finger family. ATL subfamily.</text>
</comment>
<protein>
    <recommendedName>
        <fullName evidence="15">RING-type domain-containing protein</fullName>
    </recommendedName>
</protein>